<keyword evidence="10" id="KW-1185">Reference proteome</keyword>
<dbReference type="GO" id="GO:0008776">
    <property type="term" value="F:acetate kinase activity"/>
    <property type="evidence" value="ECO:0007669"/>
    <property type="project" value="UniProtKB-UniRule"/>
</dbReference>
<comment type="similarity">
    <text evidence="1 7 8">Belongs to the acetokinase family.</text>
</comment>
<reference evidence="9 10" key="1">
    <citation type="submission" date="2019-03" db="EMBL/GenBank/DDBJ databases">
        <title>Genomic Encyclopedia of Type Strains, Phase IV (KMG-IV): sequencing the most valuable type-strain genomes for metagenomic binning, comparative biology and taxonomic classification.</title>
        <authorList>
            <person name="Goeker M."/>
        </authorList>
    </citation>
    <scope>NUCLEOTIDE SEQUENCE [LARGE SCALE GENOMIC DNA]</scope>
    <source>
        <strain evidence="9 10">DSM 11170</strain>
    </source>
</reference>
<proteinExistence type="inferred from homology"/>
<comment type="catalytic activity">
    <reaction evidence="7">
        <text>acetate + ATP = acetyl phosphate + ADP</text>
        <dbReference type="Rhea" id="RHEA:11352"/>
        <dbReference type="ChEBI" id="CHEBI:22191"/>
        <dbReference type="ChEBI" id="CHEBI:30089"/>
        <dbReference type="ChEBI" id="CHEBI:30616"/>
        <dbReference type="ChEBI" id="CHEBI:456216"/>
        <dbReference type="EC" id="2.7.2.1"/>
    </reaction>
</comment>
<evidence type="ECO:0000256" key="6">
    <source>
        <dbReference type="ARBA" id="ARBA00022840"/>
    </source>
</evidence>
<comment type="subcellular location">
    <subcellularLocation>
        <location evidence="7">Cytoplasm</location>
    </subcellularLocation>
</comment>
<organism evidence="9 10">
    <name type="scientific">Heliophilum fasciatum</name>
    <dbReference type="NCBI Taxonomy" id="35700"/>
    <lineage>
        <taxon>Bacteria</taxon>
        <taxon>Bacillati</taxon>
        <taxon>Bacillota</taxon>
        <taxon>Clostridia</taxon>
        <taxon>Eubacteriales</taxon>
        <taxon>Heliobacteriaceae</taxon>
        <taxon>Heliophilum</taxon>
    </lineage>
</organism>
<feature type="active site" description="Proton donor/acceptor" evidence="7">
    <location>
        <position position="148"/>
    </location>
</feature>
<evidence type="ECO:0000313" key="9">
    <source>
        <dbReference type="EMBL" id="TCP63691.1"/>
    </source>
</evidence>
<dbReference type="Proteomes" id="UP000294813">
    <property type="component" value="Unassembled WGS sequence"/>
</dbReference>
<keyword evidence="7" id="KW-0460">Magnesium</keyword>
<dbReference type="PANTHER" id="PTHR21060">
    <property type="entry name" value="ACETATE KINASE"/>
    <property type="match status" value="1"/>
</dbReference>
<dbReference type="EC" id="2.7.2.1" evidence="7"/>
<dbReference type="PIRSF" id="PIRSF000722">
    <property type="entry name" value="Acetate_prop_kin"/>
    <property type="match status" value="1"/>
</dbReference>
<dbReference type="InterPro" id="IPR023865">
    <property type="entry name" value="Aliphatic_acid_kinase_CS"/>
</dbReference>
<protein>
    <recommendedName>
        <fullName evidence="7">Acetate kinase</fullName>
        <ecNumber evidence="7">2.7.2.1</ecNumber>
    </recommendedName>
    <alternativeName>
        <fullName evidence="7">Acetokinase</fullName>
    </alternativeName>
</protein>
<dbReference type="NCBIfam" id="TIGR00016">
    <property type="entry name" value="ackA"/>
    <property type="match status" value="1"/>
</dbReference>
<keyword evidence="7" id="KW-0479">Metal-binding</keyword>
<dbReference type="RefSeq" id="WP_131919530.1">
    <property type="nucleotide sequence ID" value="NZ_JAOQNU010000015.1"/>
</dbReference>
<sequence length="399" mass="43481">MIVLVINSGSSSLKYQLFDMGNETMLAKGLIERIGMPGSLLTHRPSGQEPLVIRQAIADHMAAIALAVKALTEPNHGVIASMQAIEAIGHRVAHGGDRFTDAALIDKQVMAAIVSLFPVAPLHNPPAVMGIEACQQMLPAVPQIAVFDTAFHQSIPEAAYMYALPWALHEKYNLRRYGFHGTSHRFVARRLAALMQKPLEALKIITCHLGNGSSLCAVDRGQSIDTTMGFTPLEGLMMGTRVGDIDPAAVLFIMEHEGYTSEQVRDFLNKRCGVLGVSGLSSDFRDLEREAQQGNARCRLALDMFAYRVKKYIGAYTAAMNGLDALVFTAGIGENSAMMRAKICADLTYLGIAVDEEKNIRDGEGDISAVDSRCRVFVIPTNEELMIAQDTFRIARENA</sequence>
<dbReference type="EMBL" id="SLXT01000016">
    <property type="protein sequence ID" value="TCP63691.1"/>
    <property type="molecule type" value="Genomic_DNA"/>
</dbReference>
<comment type="pathway">
    <text evidence="7">Metabolic intermediate biosynthesis; acetyl-CoA biosynthesis; acetyl-CoA from acetate: step 1/2.</text>
</comment>
<comment type="caution">
    <text evidence="9">The sequence shown here is derived from an EMBL/GenBank/DDBJ whole genome shotgun (WGS) entry which is preliminary data.</text>
</comment>
<dbReference type="InterPro" id="IPR043129">
    <property type="entry name" value="ATPase_NBD"/>
</dbReference>
<keyword evidence="3 7" id="KW-0808">Transferase</keyword>
<dbReference type="GO" id="GO:0005737">
    <property type="term" value="C:cytoplasm"/>
    <property type="evidence" value="ECO:0007669"/>
    <property type="project" value="UniProtKB-SubCell"/>
</dbReference>
<evidence type="ECO:0000313" key="10">
    <source>
        <dbReference type="Proteomes" id="UP000294813"/>
    </source>
</evidence>
<feature type="binding site" evidence="7">
    <location>
        <position position="14"/>
    </location>
    <ligand>
        <name>ATP</name>
        <dbReference type="ChEBI" id="CHEBI:30616"/>
    </ligand>
</feature>
<dbReference type="GO" id="GO:0005524">
    <property type="term" value="F:ATP binding"/>
    <property type="evidence" value="ECO:0007669"/>
    <property type="project" value="UniProtKB-KW"/>
</dbReference>
<dbReference type="UniPathway" id="UPA00340">
    <property type="reaction ID" value="UER00458"/>
</dbReference>
<evidence type="ECO:0000256" key="7">
    <source>
        <dbReference type="HAMAP-Rule" id="MF_00020"/>
    </source>
</evidence>
<feature type="binding site" evidence="7">
    <location>
        <begin position="283"/>
        <end position="285"/>
    </location>
    <ligand>
        <name>ATP</name>
        <dbReference type="ChEBI" id="CHEBI:30616"/>
    </ligand>
</feature>
<accession>A0A4R2RUS8</accession>
<comment type="function">
    <text evidence="7">Catalyzes the formation of acetyl phosphate from acetate and ATP. Can also catalyze the reverse reaction.</text>
</comment>
<dbReference type="PRINTS" id="PR00471">
    <property type="entry name" value="ACETATEKNASE"/>
</dbReference>
<keyword evidence="5 7" id="KW-0418">Kinase</keyword>
<dbReference type="Gene3D" id="3.30.420.40">
    <property type="match status" value="2"/>
</dbReference>
<dbReference type="GO" id="GO:0006085">
    <property type="term" value="P:acetyl-CoA biosynthetic process"/>
    <property type="evidence" value="ECO:0007669"/>
    <property type="project" value="UniProtKB-UniRule"/>
</dbReference>
<evidence type="ECO:0000256" key="2">
    <source>
        <dbReference type="ARBA" id="ARBA00022490"/>
    </source>
</evidence>
<dbReference type="OrthoDB" id="9802453at2"/>
<dbReference type="PANTHER" id="PTHR21060:SF15">
    <property type="entry name" value="ACETATE KINASE-RELATED"/>
    <property type="match status" value="1"/>
</dbReference>
<keyword evidence="2 7" id="KW-0963">Cytoplasm</keyword>
<evidence type="ECO:0000256" key="3">
    <source>
        <dbReference type="ARBA" id="ARBA00022679"/>
    </source>
</evidence>
<feature type="binding site" evidence="7">
    <location>
        <position position="91"/>
    </location>
    <ligand>
        <name>substrate</name>
    </ligand>
</feature>
<dbReference type="AlphaFoldDB" id="A0A4R2RUS8"/>
<dbReference type="GO" id="GO:0006083">
    <property type="term" value="P:acetate metabolic process"/>
    <property type="evidence" value="ECO:0007669"/>
    <property type="project" value="TreeGrafter"/>
</dbReference>
<evidence type="ECO:0000256" key="4">
    <source>
        <dbReference type="ARBA" id="ARBA00022741"/>
    </source>
</evidence>
<comment type="subunit">
    <text evidence="7">Homodimer.</text>
</comment>
<gene>
    <name evidence="7" type="primary">ackA</name>
    <name evidence="9" type="ORF">EDD73_11635</name>
</gene>
<dbReference type="PROSITE" id="PS01075">
    <property type="entry name" value="ACETATE_KINASE_1"/>
    <property type="match status" value="1"/>
</dbReference>
<evidence type="ECO:0000256" key="1">
    <source>
        <dbReference type="ARBA" id="ARBA00008748"/>
    </source>
</evidence>
<comment type="cofactor">
    <cofactor evidence="7">
        <name>Mg(2+)</name>
        <dbReference type="ChEBI" id="CHEBI:18420"/>
    </cofactor>
    <cofactor evidence="7">
        <name>Mn(2+)</name>
        <dbReference type="ChEBI" id="CHEBI:29035"/>
    </cofactor>
    <text evidence="7">Mg(2+). Can also accept Mn(2+).</text>
</comment>
<evidence type="ECO:0000256" key="8">
    <source>
        <dbReference type="RuleBase" id="RU003835"/>
    </source>
</evidence>
<feature type="binding site" evidence="7">
    <location>
        <begin position="331"/>
        <end position="335"/>
    </location>
    <ligand>
        <name>ATP</name>
        <dbReference type="ChEBI" id="CHEBI:30616"/>
    </ligand>
</feature>
<name>A0A4R2RUS8_9FIRM</name>
<dbReference type="HAMAP" id="MF_00020">
    <property type="entry name" value="Acetate_kinase"/>
    <property type="match status" value="1"/>
</dbReference>
<feature type="binding site" evidence="7">
    <location>
        <position position="7"/>
    </location>
    <ligand>
        <name>Mg(2+)</name>
        <dbReference type="ChEBI" id="CHEBI:18420"/>
    </ligand>
</feature>
<dbReference type="CDD" id="cd24010">
    <property type="entry name" value="ASKHA_NBD_AcK_PK"/>
    <property type="match status" value="1"/>
</dbReference>
<feature type="binding site" evidence="7">
    <location>
        <position position="383"/>
    </location>
    <ligand>
        <name>Mg(2+)</name>
        <dbReference type="ChEBI" id="CHEBI:18420"/>
    </ligand>
</feature>
<keyword evidence="6 7" id="KW-0067">ATP-binding</keyword>
<evidence type="ECO:0000256" key="5">
    <source>
        <dbReference type="ARBA" id="ARBA00022777"/>
    </source>
</evidence>
<feature type="site" description="Transition state stabilizer" evidence="7">
    <location>
        <position position="241"/>
    </location>
</feature>
<dbReference type="Pfam" id="PF00871">
    <property type="entry name" value="Acetate_kinase"/>
    <property type="match status" value="1"/>
</dbReference>
<keyword evidence="4 7" id="KW-0547">Nucleotide-binding</keyword>
<dbReference type="PROSITE" id="PS01076">
    <property type="entry name" value="ACETATE_KINASE_2"/>
    <property type="match status" value="1"/>
</dbReference>
<dbReference type="GO" id="GO:0000287">
    <property type="term" value="F:magnesium ion binding"/>
    <property type="evidence" value="ECO:0007669"/>
    <property type="project" value="UniProtKB-UniRule"/>
</dbReference>
<feature type="binding site" evidence="7">
    <location>
        <begin position="208"/>
        <end position="212"/>
    </location>
    <ligand>
        <name>ATP</name>
        <dbReference type="ChEBI" id="CHEBI:30616"/>
    </ligand>
</feature>
<dbReference type="InterPro" id="IPR004372">
    <property type="entry name" value="Ac/propionate_kinase"/>
</dbReference>
<dbReference type="InterPro" id="IPR000890">
    <property type="entry name" value="Aliphatic_acid_kin_short-chain"/>
</dbReference>
<dbReference type="SUPFAM" id="SSF53067">
    <property type="entry name" value="Actin-like ATPase domain"/>
    <property type="match status" value="2"/>
</dbReference>
<feature type="site" description="Transition state stabilizer" evidence="7">
    <location>
        <position position="180"/>
    </location>
</feature>